<feature type="domain" description="Helix-turn-helix" evidence="1">
    <location>
        <begin position="82"/>
        <end position="130"/>
    </location>
</feature>
<dbReference type="Proteomes" id="UP001235939">
    <property type="component" value="Chromosome 03"/>
</dbReference>
<dbReference type="Pfam" id="PF26215">
    <property type="entry name" value="HTH_animal"/>
    <property type="match status" value="1"/>
</dbReference>
<proteinExistence type="predicted"/>
<name>A0ABY6K937_9ARAC</name>
<evidence type="ECO:0000313" key="3">
    <source>
        <dbReference type="Proteomes" id="UP001235939"/>
    </source>
</evidence>
<protein>
    <recommendedName>
        <fullName evidence="1">Helix-turn-helix domain-containing protein</fullName>
    </recommendedName>
</protein>
<gene>
    <name evidence="2" type="ORF">LAZ67_3004153</name>
</gene>
<sequence length="274" mass="30829">MGSSLSTSVAEIVIGRIDSWITSLFPSDIVLWRRYIDEIFCICPENQTKNILERQINSKQLFIISHPSTPTISLFPPTALSAIKINTIKTLTKRIHSHCSLQTFKTEETQNIIRNLKTCQYPLSFILTHFYSPSEIRNSPIYKSIINIPYSPVSCWTRGPVQEGHDVMGLAGPVVGGDGVVAKAGHVKQFRHVTTNMKDSLSKAGALGLPEARESTSKLDERDLLRTIKTQCLQEWKSNAAHDWYRAGWTSTVSLLPRKQRFLISRLKSGIYGQ</sequence>
<dbReference type="EMBL" id="CP092865">
    <property type="protein sequence ID" value="UYV65381.1"/>
    <property type="molecule type" value="Genomic_DNA"/>
</dbReference>
<keyword evidence="3" id="KW-1185">Reference proteome</keyword>
<accession>A0ABY6K937</accession>
<evidence type="ECO:0000259" key="1">
    <source>
        <dbReference type="Pfam" id="PF26215"/>
    </source>
</evidence>
<reference evidence="2 3" key="1">
    <citation type="submission" date="2022-01" db="EMBL/GenBank/DDBJ databases">
        <title>A chromosomal length assembly of Cordylochernes scorpioides.</title>
        <authorList>
            <person name="Zeh D."/>
            <person name="Zeh J."/>
        </authorList>
    </citation>
    <scope>NUCLEOTIDE SEQUENCE [LARGE SCALE GENOMIC DNA]</scope>
    <source>
        <strain evidence="2">IN4F17</strain>
        <tissue evidence="2">Whole Body</tissue>
    </source>
</reference>
<evidence type="ECO:0000313" key="2">
    <source>
        <dbReference type="EMBL" id="UYV65381.1"/>
    </source>
</evidence>
<organism evidence="2 3">
    <name type="scientific">Cordylochernes scorpioides</name>
    <dbReference type="NCBI Taxonomy" id="51811"/>
    <lineage>
        <taxon>Eukaryota</taxon>
        <taxon>Metazoa</taxon>
        <taxon>Ecdysozoa</taxon>
        <taxon>Arthropoda</taxon>
        <taxon>Chelicerata</taxon>
        <taxon>Arachnida</taxon>
        <taxon>Pseudoscorpiones</taxon>
        <taxon>Cheliferoidea</taxon>
        <taxon>Chernetidae</taxon>
        <taxon>Cordylochernes</taxon>
    </lineage>
</organism>
<dbReference type="InterPro" id="IPR058912">
    <property type="entry name" value="HTH_animal"/>
</dbReference>